<evidence type="ECO:0000256" key="2">
    <source>
        <dbReference type="ARBA" id="ARBA00012587"/>
    </source>
</evidence>
<evidence type="ECO:0000313" key="8">
    <source>
        <dbReference type="EMBL" id="GMG85592.1"/>
    </source>
</evidence>
<feature type="domain" description="Lytic transglycosylase MltA" evidence="7">
    <location>
        <begin position="136"/>
        <end position="268"/>
    </location>
</feature>
<dbReference type="Pfam" id="PF03562">
    <property type="entry name" value="MltA"/>
    <property type="match status" value="1"/>
</dbReference>
<dbReference type="Gene3D" id="2.40.240.50">
    <property type="entry name" value="Barwin-like endoglucanases"/>
    <property type="match status" value="1"/>
</dbReference>
<proteinExistence type="predicted"/>
<dbReference type="SMART" id="SM00925">
    <property type="entry name" value="MltA"/>
    <property type="match status" value="1"/>
</dbReference>
<dbReference type="Gene3D" id="2.40.40.10">
    <property type="entry name" value="RlpA-like domain"/>
    <property type="match status" value="2"/>
</dbReference>
<comment type="catalytic activity">
    <reaction evidence="1">
        <text>Exolytic cleavage of the (1-&gt;4)-beta-glycosidic linkage between N-acetylmuramic acid (MurNAc) and N-acetylglucosamine (GlcNAc) residues in peptidoglycan, from either the reducing or the non-reducing ends of the peptidoglycan chains, with concomitant formation of a 1,6-anhydrobond in the MurNAc residue.</text>
        <dbReference type="EC" id="4.2.2.n1"/>
    </reaction>
</comment>
<evidence type="ECO:0000256" key="4">
    <source>
        <dbReference type="ARBA" id="ARBA00023316"/>
    </source>
</evidence>
<feature type="signal peptide" evidence="6">
    <location>
        <begin position="1"/>
        <end position="28"/>
    </location>
</feature>
<sequence length="374" mass="39548">MTARAIGRLMGAGLLAGIALAPAGAAGAAPPPMRLVATAFAALDGWGADDLAEALPALRDSCAAIRAGTPTDPPDPAPRLSARGPWLEACAPLLALPEGAPDAAVRAAVERAFRPWRVLDRDAGAEGLITGYFEPELTGSLTRRSPEQVPLYRPPSADSLRRQTRAEIAAGGLAGQGLELVWLDDPVAAFFLDIQGSGVIRLAEGGSRRVRYVRFNGYGYTAVGRALVEWGEIPLEAITMQSIVAWMRDNPGRRQALMNVNRSYVYFDWLGHDAPQGSQGVDLTPGRSLAVDPRHIPYGAPLWLETVHPSGGAPIRRLMAAQDKGGAIKGVVRADFFWGTGPAAAEQAGRMKGQGRYTLLLPKGLPVPAAFTAE</sequence>
<dbReference type="InterPro" id="IPR005300">
    <property type="entry name" value="MltA_B"/>
</dbReference>
<dbReference type="RefSeq" id="WP_285674991.1">
    <property type="nucleotide sequence ID" value="NZ_BSYI01000080.1"/>
</dbReference>
<feature type="chain" id="PRO_5047127460" description="peptidoglycan lytic exotransglycosylase" evidence="6">
    <location>
        <begin position="29"/>
        <end position="374"/>
    </location>
</feature>
<keyword evidence="3" id="KW-0456">Lyase</keyword>
<dbReference type="PANTHER" id="PTHR30124:SF0">
    <property type="entry name" value="MEMBRANE-BOUND LYTIC MUREIN TRANSGLYCOSYLASE A"/>
    <property type="match status" value="1"/>
</dbReference>
<dbReference type="InterPro" id="IPR026044">
    <property type="entry name" value="MltA"/>
</dbReference>
<evidence type="ECO:0000256" key="3">
    <source>
        <dbReference type="ARBA" id="ARBA00023239"/>
    </source>
</evidence>
<dbReference type="CDD" id="cd14668">
    <property type="entry name" value="mlta_B"/>
    <property type="match status" value="1"/>
</dbReference>
<dbReference type="InterPro" id="IPR010611">
    <property type="entry name" value="3D_dom"/>
</dbReference>
<evidence type="ECO:0000256" key="1">
    <source>
        <dbReference type="ARBA" id="ARBA00001420"/>
    </source>
</evidence>
<organism evidence="8 9">
    <name type="scientific">Paralimibaculum aggregatum</name>
    <dbReference type="NCBI Taxonomy" id="3036245"/>
    <lineage>
        <taxon>Bacteria</taxon>
        <taxon>Pseudomonadati</taxon>
        <taxon>Pseudomonadota</taxon>
        <taxon>Alphaproteobacteria</taxon>
        <taxon>Rhodobacterales</taxon>
        <taxon>Paracoccaceae</taxon>
        <taxon>Paralimibaculum</taxon>
    </lineage>
</organism>
<dbReference type="Proteomes" id="UP001239909">
    <property type="component" value="Unassembled WGS sequence"/>
</dbReference>
<keyword evidence="6" id="KW-0732">Signal</keyword>
<keyword evidence="4" id="KW-0961">Cell wall biogenesis/degradation</keyword>
<dbReference type="PIRSF" id="PIRSF019422">
    <property type="entry name" value="MltA"/>
    <property type="match status" value="1"/>
</dbReference>
<dbReference type="InterPro" id="IPR036908">
    <property type="entry name" value="RlpA-like_sf"/>
</dbReference>
<evidence type="ECO:0000259" key="7">
    <source>
        <dbReference type="SMART" id="SM00925"/>
    </source>
</evidence>
<keyword evidence="9" id="KW-1185">Reference proteome</keyword>
<reference evidence="8 9" key="1">
    <citation type="submission" date="2023-04" db="EMBL/GenBank/DDBJ databases">
        <title>Marinoamorphus aggregata gen. nov., sp. Nov., isolate from tissue of brittle star Ophioplocus japonicus.</title>
        <authorList>
            <person name="Kawano K."/>
            <person name="Sawayama S."/>
            <person name="Nakagawa S."/>
        </authorList>
    </citation>
    <scope>NUCLEOTIDE SEQUENCE [LARGE SCALE GENOMIC DNA]</scope>
    <source>
        <strain evidence="8 9">NKW23</strain>
    </source>
</reference>
<dbReference type="EC" id="4.2.2.n1" evidence="2"/>
<dbReference type="SUPFAM" id="SSF50685">
    <property type="entry name" value="Barwin-like endoglucanases"/>
    <property type="match status" value="1"/>
</dbReference>
<name>A0ABQ6LU31_9RHOB</name>
<evidence type="ECO:0000256" key="6">
    <source>
        <dbReference type="SAM" id="SignalP"/>
    </source>
</evidence>
<protein>
    <recommendedName>
        <fullName evidence="2">peptidoglycan lytic exotransglycosylase</fullName>
        <ecNumber evidence="2">4.2.2.n1</ecNumber>
    </recommendedName>
    <alternativeName>
        <fullName evidence="5">Murein hydrolase A</fullName>
    </alternativeName>
</protein>
<comment type="caution">
    <text evidence="8">The sequence shown here is derived from an EMBL/GenBank/DDBJ whole genome shotgun (WGS) entry which is preliminary data.</text>
</comment>
<dbReference type="CDD" id="cd14485">
    <property type="entry name" value="mltA_like_LT_A"/>
    <property type="match status" value="1"/>
</dbReference>
<dbReference type="Pfam" id="PF06725">
    <property type="entry name" value="3D"/>
    <property type="match status" value="1"/>
</dbReference>
<gene>
    <name evidence="8" type="ORF">LNKW23_48150</name>
</gene>
<evidence type="ECO:0000313" key="9">
    <source>
        <dbReference type="Proteomes" id="UP001239909"/>
    </source>
</evidence>
<dbReference type="PANTHER" id="PTHR30124">
    <property type="entry name" value="MEMBRANE-BOUND LYTIC MUREIN TRANSGLYCOSYLASE A"/>
    <property type="match status" value="1"/>
</dbReference>
<evidence type="ECO:0000256" key="5">
    <source>
        <dbReference type="ARBA" id="ARBA00030918"/>
    </source>
</evidence>
<accession>A0ABQ6LU31</accession>
<dbReference type="EMBL" id="BSYI01000080">
    <property type="protein sequence ID" value="GMG85592.1"/>
    <property type="molecule type" value="Genomic_DNA"/>
</dbReference>